<evidence type="ECO:0000256" key="1">
    <source>
        <dbReference type="SAM" id="MobiDB-lite"/>
    </source>
</evidence>
<dbReference type="GeneID" id="30015978"/>
<feature type="region of interest" description="Disordered" evidence="1">
    <location>
        <begin position="346"/>
        <end position="567"/>
    </location>
</feature>
<dbReference type="OrthoDB" id="4165669at2759"/>
<keyword evidence="3" id="KW-1185">Reference proteome</keyword>
<feature type="compositionally biased region" description="Low complexity" evidence="1">
    <location>
        <begin position="352"/>
        <end position="371"/>
    </location>
</feature>
<dbReference type="AlphaFoldDB" id="A0A178Z338"/>
<proteinExistence type="predicted"/>
<sequence length="567" mass="61640">MDITDTVALKTNHPDVNGVFVSVGEGDANDVMEPGYLSNLVTDSYVIGFSLMNKESNWSLDRAGHGESVGYKDVSIVGLIDGWVALDIVVTDALVLLPSENIISHTTTYVRIGLPMSAFSKMYAALNMCGRVGEIRDGICWLNMDTNGGVLKDIPRTKFIYTAKSGDDLIIRTACGVGGMTKVIGRGEASCLVSFRVRVKYATVNINPAVTTLIVTADKIVYTVRTSALTTRTAPHPEMCKRLIKACVICKGMTPVLVACKEYDPNRYPNTPVNVWLHNHAKSNRNNVRNSLKFTFCDTCKGMNTVTTQPECDNHYKDVVQYIIHVVRVSYLGVTEVRNKTGHGIIFLDGDISAPGSPIPSGSRGRSGSAPTLGQHPDDERHEPPGDEHEGQRDGAVERGEHDDDDHHDVRDHVHGHDQLQAHDGHDDSGDGDDGGGADGREHRQERGAGGGPDEDHLDHRRDVRGHELAEDEVHVAAEEHAAAVDEPRDDELVGEQDRAGERAQPRVGARGHGRARGVVRQRGGGRAPGHVGRHQQRPHSELKRIPTSGNLRGATSGRKTSTITTK</sequence>
<feature type="compositionally biased region" description="Polar residues" evidence="1">
    <location>
        <begin position="558"/>
        <end position="567"/>
    </location>
</feature>
<dbReference type="EMBL" id="LVYI01000017">
    <property type="protein sequence ID" value="OAP53931.1"/>
    <property type="molecule type" value="Genomic_DNA"/>
</dbReference>
<comment type="caution">
    <text evidence="2">The sequence shown here is derived from an EMBL/GenBank/DDBJ whole genome shotgun (WGS) entry which is preliminary data.</text>
</comment>
<feature type="compositionally biased region" description="Basic and acidic residues" evidence="1">
    <location>
        <begin position="496"/>
        <end position="505"/>
    </location>
</feature>
<name>A0A178Z338_9EURO</name>
<dbReference type="RefSeq" id="XP_018687298.1">
    <property type="nucleotide sequence ID" value="XM_018843315.1"/>
</dbReference>
<evidence type="ECO:0000313" key="3">
    <source>
        <dbReference type="Proteomes" id="UP000078343"/>
    </source>
</evidence>
<gene>
    <name evidence="2" type="ORF">AYL99_11811</name>
</gene>
<feature type="compositionally biased region" description="Basic and acidic residues" evidence="1">
    <location>
        <begin position="376"/>
        <end position="429"/>
    </location>
</feature>
<evidence type="ECO:0000313" key="2">
    <source>
        <dbReference type="EMBL" id="OAP53931.1"/>
    </source>
</evidence>
<reference evidence="2 3" key="1">
    <citation type="submission" date="2016-04" db="EMBL/GenBank/DDBJ databases">
        <title>Draft genome of Fonsecaea erecta CBS 125763.</title>
        <authorList>
            <person name="Weiss V.A."/>
            <person name="Vicente V.A."/>
            <person name="Raittz R.T."/>
            <person name="Moreno L.F."/>
            <person name="De Souza E.M."/>
            <person name="Pedrosa F.O."/>
            <person name="Steffens M.B."/>
            <person name="Faoro H."/>
            <person name="Tadra-Sfeir M.Z."/>
            <person name="Najafzadeh M.J."/>
            <person name="Felipe M.S."/>
            <person name="Teixeira M."/>
            <person name="Sun J."/>
            <person name="Xi L."/>
            <person name="Gomes R."/>
            <person name="De Azevedo C.M."/>
            <person name="Salgado C.G."/>
            <person name="Da Silva M.B."/>
            <person name="Nascimento M.F."/>
            <person name="Queiroz-Telles F."/>
            <person name="Attili D.S."/>
            <person name="Gorbushina A."/>
        </authorList>
    </citation>
    <scope>NUCLEOTIDE SEQUENCE [LARGE SCALE GENOMIC DNA]</scope>
    <source>
        <strain evidence="2 3">CBS 125763</strain>
    </source>
</reference>
<protein>
    <submittedName>
        <fullName evidence="2">Uncharacterized protein</fullName>
    </submittedName>
</protein>
<feature type="compositionally biased region" description="Basic and acidic residues" evidence="1">
    <location>
        <begin position="454"/>
        <end position="487"/>
    </location>
</feature>
<organism evidence="2 3">
    <name type="scientific">Fonsecaea erecta</name>
    <dbReference type="NCBI Taxonomy" id="1367422"/>
    <lineage>
        <taxon>Eukaryota</taxon>
        <taxon>Fungi</taxon>
        <taxon>Dikarya</taxon>
        <taxon>Ascomycota</taxon>
        <taxon>Pezizomycotina</taxon>
        <taxon>Eurotiomycetes</taxon>
        <taxon>Chaetothyriomycetidae</taxon>
        <taxon>Chaetothyriales</taxon>
        <taxon>Herpotrichiellaceae</taxon>
        <taxon>Fonsecaea</taxon>
    </lineage>
</organism>
<dbReference type="Proteomes" id="UP000078343">
    <property type="component" value="Unassembled WGS sequence"/>
</dbReference>
<accession>A0A178Z338</accession>
<feature type="compositionally biased region" description="Basic residues" evidence="1">
    <location>
        <begin position="510"/>
        <end position="520"/>
    </location>
</feature>